<evidence type="ECO:0000256" key="5">
    <source>
        <dbReference type="ARBA" id="ARBA00022989"/>
    </source>
</evidence>
<dbReference type="RefSeq" id="WP_096329745.1">
    <property type="nucleotide sequence ID" value="NZ_FOMX01000009.1"/>
</dbReference>
<evidence type="ECO:0000256" key="1">
    <source>
        <dbReference type="ARBA" id="ARBA00004162"/>
    </source>
</evidence>
<dbReference type="GO" id="GO:0015031">
    <property type="term" value="P:protein transport"/>
    <property type="evidence" value="ECO:0007669"/>
    <property type="project" value="UniProtKB-KW"/>
</dbReference>
<protein>
    <submittedName>
        <fullName evidence="8">Biopolymer transport protein TolR</fullName>
    </submittedName>
</protein>
<dbReference type="PANTHER" id="PTHR30558">
    <property type="entry name" value="EXBD MEMBRANE COMPONENT OF PMF-DRIVEN MACROMOLECULE IMPORT SYSTEM"/>
    <property type="match status" value="1"/>
</dbReference>
<accession>A0A1I1Y088</accession>
<keyword evidence="7" id="KW-0813">Transport</keyword>
<reference evidence="9" key="1">
    <citation type="submission" date="2016-10" db="EMBL/GenBank/DDBJ databases">
        <authorList>
            <person name="Varghese N."/>
            <person name="Submissions S."/>
        </authorList>
    </citation>
    <scope>NUCLEOTIDE SEQUENCE [LARGE SCALE GENOMIC DNA]</scope>
    <source>
        <strain evidence="9">ATCC 25963</strain>
    </source>
</reference>
<keyword evidence="3" id="KW-1003">Cell membrane</keyword>
<gene>
    <name evidence="8" type="ORF">SAMN02745121_03093</name>
</gene>
<keyword evidence="9" id="KW-1185">Reference proteome</keyword>
<keyword evidence="7" id="KW-0653">Protein transport</keyword>
<dbReference type="InterPro" id="IPR003400">
    <property type="entry name" value="ExbD"/>
</dbReference>
<name>A0A1I1Y088_9BACT</name>
<sequence>MAVSVGGDEGDALNEINVTPLVDVLLCLLIIFMVSAPPATNTQMPLDIPTQSKVQGAADPNATLLLSIDAGGVVKLGSQVIAGDTDSVVAALKANQKVQNDGKLAIDAAPGVKYGEVIRLMAAAHDAGVGSVGIASDKL</sequence>
<evidence type="ECO:0000256" key="7">
    <source>
        <dbReference type="RuleBase" id="RU003879"/>
    </source>
</evidence>
<comment type="subcellular location">
    <subcellularLocation>
        <location evidence="1">Cell membrane</location>
        <topology evidence="1">Single-pass membrane protein</topology>
    </subcellularLocation>
    <subcellularLocation>
        <location evidence="7">Cell membrane</location>
        <topology evidence="7">Single-pass type II membrane protein</topology>
    </subcellularLocation>
</comment>
<keyword evidence="5" id="KW-1133">Transmembrane helix</keyword>
<organism evidence="8 9">
    <name type="scientific">Nannocystis exedens</name>
    <dbReference type="NCBI Taxonomy" id="54"/>
    <lineage>
        <taxon>Bacteria</taxon>
        <taxon>Pseudomonadati</taxon>
        <taxon>Myxococcota</taxon>
        <taxon>Polyangia</taxon>
        <taxon>Nannocystales</taxon>
        <taxon>Nannocystaceae</taxon>
        <taxon>Nannocystis</taxon>
    </lineage>
</organism>
<dbReference type="EMBL" id="FOMX01000009">
    <property type="protein sequence ID" value="SFE13095.1"/>
    <property type="molecule type" value="Genomic_DNA"/>
</dbReference>
<evidence type="ECO:0000313" key="8">
    <source>
        <dbReference type="EMBL" id="SFE13095.1"/>
    </source>
</evidence>
<dbReference type="GO" id="GO:0005886">
    <property type="term" value="C:plasma membrane"/>
    <property type="evidence" value="ECO:0007669"/>
    <property type="project" value="UniProtKB-SubCell"/>
</dbReference>
<dbReference type="PANTHER" id="PTHR30558:SF7">
    <property type="entry name" value="TOL-PAL SYSTEM PROTEIN TOLR"/>
    <property type="match status" value="1"/>
</dbReference>
<evidence type="ECO:0000256" key="4">
    <source>
        <dbReference type="ARBA" id="ARBA00022692"/>
    </source>
</evidence>
<keyword evidence="4 7" id="KW-0812">Transmembrane</keyword>
<dbReference type="Gene3D" id="3.30.420.270">
    <property type="match status" value="1"/>
</dbReference>
<evidence type="ECO:0000256" key="6">
    <source>
        <dbReference type="ARBA" id="ARBA00023136"/>
    </source>
</evidence>
<dbReference type="STRING" id="54.SAMN02745121_03093"/>
<dbReference type="OrthoDB" id="9798629at2"/>
<keyword evidence="6" id="KW-0472">Membrane</keyword>
<dbReference type="Pfam" id="PF02472">
    <property type="entry name" value="ExbD"/>
    <property type="match status" value="1"/>
</dbReference>
<evidence type="ECO:0000256" key="3">
    <source>
        <dbReference type="ARBA" id="ARBA00022475"/>
    </source>
</evidence>
<evidence type="ECO:0000313" key="9">
    <source>
        <dbReference type="Proteomes" id="UP000199400"/>
    </source>
</evidence>
<proteinExistence type="inferred from homology"/>
<dbReference type="AlphaFoldDB" id="A0A1I1Y088"/>
<comment type="similarity">
    <text evidence="2 7">Belongs to the ExbD/TolR family.</text>
</comment>
<dbReference type="Proteomes" id="UP000199400">
    <property type="component" value="Unassembled WGS sequence"/>
</dbReference>
<evidence type="ECO:0000256" key="2">
    <source>
        <dbReference type="ARBA" id="ARBA00005811"/>
    </source>
</evidence>
<dbReference type="GO" id="GO:0022857">
    <property type="term" value="F:transmembrane transporter activity"/>
    <property type="evidence" value="ECO:0007669"/>
    <property type="project" value="InterPro"/>
</dbReference>